<dbReference type="InterPro" id="IPR022562">
    <property type="entry name" value="DUF3466"/>
</dbReference>
<dbReference type="Pfam" id="PF11949">
    <property type="entry name" value="DUF3466"/>
    <property type="match status" value="1"/>
</dbReference>
<dbReference type="AlphaFoldDB" id="A0A0J1GWI4"/>
<gene>
    <name evidence="2" type="ORF">ABT56_17500</name>
</gene>
<keyword evidence="3" id="KW-1185">Reference proteome</keyword>
<organism evidence="2 3">
    <name type="scientific">Photobacterium aquae</name>
    <dbReference type="NCBI Taxonomy" id="1195763"/>
    <lineage>
        <taxon>Bacteria</taxon>
        <taxon>Pseudomonadati</taxon>
        <taxon>Pseudomonadota</taxon>
        <taxon>Gammaproteobacteria</taxon>
        <taxon>Vibrionales</taxon>
        <taxon>Vibrionaceae</taxon>
        <taxon>Photobacterium</taxon>
    </lineage>
</organism>
<evidence type="ECO:0000313" key="3">
    <source>
        <dbReference type="Proteomes" id="UP000036097"/>
    </source>
</evidence>
<comment type="caution">
    <text evidence="2">The sequence shown here is derived from an EMBL/GenBank/DDBJ whole genome shotgun (WGS) entry which is preliminary data.</text>
</comment>
<dbReference type="PATRIC" id="fig|1195763.3.peg.3731"/>
<proteinExistence type="predicted"/>
<dbReference type="InterPro" id="IPR020008">
    <property type="entry name" value="GlyGly_CTERM"/>
</dbReference>
<feature type="signal peptide" evidence="1">
    <location>
        <begin position="1"/>
        <end position="23"/>
    </location>
</feature>
<evidence type="ECO:0000256" key="1">
    <source>
        <dbReference type="SAM" id="SignalP"/>
    </source>
</evidence>
<feature type="chain" id="PRO_5005251974" description="GlyGly-CTERM sorting domain-containing protein" evidence="1">
    <location>
        <begin position="24"/>
        <end position="691"/>
    </location>
</feature>
<protein>
    <recommendedName>
        <fullName evidence="4">GlyGly-CTERM sorting domain-containing protein</fullName>
    </recommendedName>
</protein>
<dbReference type="OrthoDB" id="6395565at2"/>
<dbReference type="EMBL" id="LDOT01000026">
    <property type="protein sequence ID" value="KLV03769.1"/>
    <property type="molecule type" value="Genomic_DNA"/>
</dbReference>
<dbReference type="NCBIfam" id="TIGR03501">
    <property type="entry name" value="GlyGly_CTERM"/>
    <property type="match status" value="1"/>
</dbReference>
<accession>A0A0J1GWI4</accession>
<dbReference type="RefSeq" id="WP_047880196.1">
    <property type="nucleotide sequence ID" value="NZ_LDOT01000026.1"/>
</dbReference>
<dbReference type="Proteomes" id="UP000036097">
    <property type="component" value="Unassembled WGS sequence"/>
</dbReference>
<reference evidence="2 3" key="1">
    <citation type="submission" date="2015-05" db="EMBL/GenBank/DDBJ databases">
        <title>Photobacterium galathea sp. nov.</title>
        <authorList>
            <person name="Machado H."/>
            <person name="Gram L."/>
        </authorList>
    </citation>
    <scope>NUCLEOTIDE SEQUENCE [LARGE SCALE GENOMIC DNA]</scope>
    <source>
        <strain evidence="2 3">CGMCC 1.12159</strain>
    </source>
</reference>
<keyword evidence="1" id="KW-0732">Signal</keyword>
<sequence length="691" mass="74608">MQHKMLKLSALALMVAGATSANAAVYRVVEVTGDSSVADQQYYPEVSNDRLRQNVEFYGEAIAPSSAQNCFAQSCNETSFPLAGESRLGSEGVPIRDEVAYISDNLQHIVDRESLQRYCETRLGPNTCGDWALTRYYGKGYNTIDATDRTGIGGMVREQESWNNGYFANTTAMIEQSGNTMQPIETFADKSEGYDPAVTGVLGTISSTQSNDSVINQIIDDTGSDFLGVTTGAYFSNGDRNARQFDKRGFVNLGGNEVRLDPVQGNAMTQNAGQSLAWDSVTLSDGSRLVVGSASFSPSKFDDEDKVPDKSNDTDPGFSFDAFKSCVDKGDNLAAFFGTKECQLSVFANDAVFWSVDGTTGAVTAKALADRVDGSGREYPAQDPDENKRSFQASARAVSLVQGKPVVAGFTTDSVNNGVGNTVEGDYYAVRAAVYEPSTDFASGNEKWERKIIPGLSIKSDDERKLVFSMATDINDNNMVIGVAKNNVAQNRSYTERMFVYDNAVNASAPTFLNSGVSSLFFEGANGYPAAINNNNQIVGRVDAESINQVEGRFRRQRAFTYAMGEIPESAALKRGDVYFLDDLVNDGNKGGVANQFRIFDASDINDAGVISATAYKCDGGYDDLSKDSFCKGGQPGSERIVAVKLIPIDAGQSPSVQTRPQREESIEREGGSLGFLALSVLGLLGFRRRK</sequence>
<name>A0A0J1GWI4_9GAMM</name>
<evidence type="ECO:0008006" key="4">
    <source>
        <dbReference type="Google" id="ProtNLM"/>
    </source>
</evidence>
<evidence type="ECO:0000313" key="2">
    <source>
        <dbReference type="EMBL" id="KLV03769.1"/>
    </source>
</evidence>
<dbReference type="STRING" id="1195763.ABT56_17500"/>